<evidence type="ECO:0000313" key="3">
    <source>
        <dbReference type="EMBL" id="OXA45495.1"/>
    </source>
</evidence>
<accession>A0A226DIZ0</accession>
<dbReference type="Proteomes" id="UP000198287">
    <property type="component" value="Unassembled WGS sequence"/>
</dbReference>
<feature type="coiled-coil region" evidence="1">
    <location>
        <begin position="231"/>
        <end position="265"/>
    </location>
</feature>
<sequence>MASSSVSQDDHDVEHDFAIASRRAKVRSARANRAVNTMSCRALGEELERGGEVHEAAGDHYHQHHHQHQHIPTKYDQQTSVVLVESNDASPKPIIRGLNKDKRPIPRGAHAGKSNKGIRDRRKLREKRRSTAIGVMHLPSTESTGGSTGEDENEENSVPVAAAAAAIAAKVVPTSLSPEPEEKVQVIHNKGKSESDLDADDEAAQDSSDLGLVKIHHVHGKEDATLLKLENQRLKDMVETKDRRIAMLEIQVGQLTKQIDEIKEKLLNTVKIEQI</sequence>
<organism evidence="3 4">
    <name type="scientific">Folsomia candida</name>
    <name type="common">Springtail</name>
    <dbReference type="NCBI Taxonomy" id="158441"/>
    <lineage>
        <taxon>Eukaryota</taxon>
        <taxon>Metazoa</taxon>
        <taxon>Ecdysozoa</taxon>
        <taxon>Arthropoda</taxon>
        <taxon>Hexapoda</taxon>
        <taxon>Collembola</taxon>
        <taxon>Entomobryomorpha</taxon>
        <taxon>Isotomoidea</taxon>
        <taxon>Isotomidae</taxon>
        <taxon>Proisotominae</taxon>
        <taxon>Folsomia</taxon>
    </lineage>
</organism>
<dbReference type="EMBL" id="LNIX01000017">
    <property type="protein sequence ID" value="OXA45495.1"/>
    <property type="molecule type" value="Genomic_DNA"/>
</dbReference>
<reference evidence="3 4" key="1">
    <citation type="submission" date="2015-12" db="EMBL/GenBank/DDBJ databases">
        <title>The genome of Folsomia candida.</title>
        <authorList>
            <person name="Faddeeva A."/>
            <person name="Derks M.F."/>
            <person name="Anvar Y."/>
            <person name="Smit S."/>
            <person name="Van Straalen N."/>
            <person name="Roelofs D."/>
        </authorList>
    </citation>
    <scope>NUCLEOTIDE SEQUENCE [LARGE SCALE GENOMIC DNA]</scope>
    <source>
        <strain evidence="3 4">VU population</strain>
        <tissue evidence="3">Whole body</tissue>
    </source>
</reference>
<proteinExistence type="predicted"/>
<feature type="region of interest" description="Disordered" evidence="2">
    <location>
        <begin position="173"/>
        <end position="205"/>
    </location>
</feature>
<evidence type="ECO:0000313" key="4">
    <source>
        <dbReference type="Proteomes" id="UP000198287"/>
    </source>
</evidence>
<feature type="region of interest" description="Disordered" evidence="2">
    <location>
        <begin position="92"/>
        <end position="157"/>
    </location>
</feature>
<name>A0A226DIZ0_FOLCA</name>
<dbReference type="OMA" id="KQQHEMA"/>
<dbReference type="OrthoDB" id="6286739at2759"/>
<feature type="compositionally biased region" description="Basic and acidic residues" evidence="2">
    <location>
        <begin position="180"/>
        <end position="195"/>
    </location>
</feature>
<dbReference type="AlphaFoldDB" id="A0A226DIZ0"/>
<feature type="compositionally biased region" description="Basic residues" evidence="2">
    <location>
        <begin position="119"/>
        <end position="130"/>
    </location>
</feature>
<gene>
    <name evidence="3" type="ORF">Fcan01_19594</name>
</gene>
<evidence type="ECO:0000256" key="2">
    <source>
        <dbReference type="SAM" id="MobiDB-lite"/>
    </source>
</evidence>
<protein>
    <submittedName>
        <fullName evidence="3">Uncharacterized protein</fullName>
    </submittedName>
</protein>
<evidence type="ECO:0000256" key="1">
    <source>
        <dbReference type="SAM" id="Coils"/>
    </source>
</evidence>
<comment type="caution">
    <text evidence="3">The sequence shown here is derived from an EMBL/GenBank/DDBJ whole genome shotgun (WGS) entry which is preliminary data.</text>
</comment>
<keyword evidence="4" id="KW-1185">Reference proteome</keyword>
<keyword evidence="1" id="KW-0175">Coiled coil</keyword>